<comment type="similarity">
    <text evidence="2">Belongs to the PduL family.</text>
</comment>
<organism evidence="12 13">
    <name type="scientific">Candidatus Uhrbacteria bacterium GW2011_GWA2_52_8d</name>
    <dbReference type="NCBI Taxonomy" id="1618979"/>
    <lineage>
        <taxon>Bacteria</taxon>
        <taxon>Candidatus Uhriibacteriota</taxon>
    </lineage>
</organism>
<dbReference type="EMBL" id="LCRH01000058">
    <property type="protein sequence ID" value="KKW31418.1"/>
    <property type="molecule type" value="Genomic_DNA"/>
</dbReference>
<sequence>MEVPVVVQHRHVHLSAQDARALFGDERLMQDRSIEHRGQFIAGQTVGIYGPSGSFPEVCVIGPVRVETQVELSSSDAFAIGVNAPLRLSGDTDRSATVLLKTALGEIQAKMSTIIPIRHMHLPPALAESLGVAHHDVVCVRVKEREDVVFDHVVVRVHPTFSPSFHLTKDEAASRWIQTGDIVIL</sequence>
<dbReference type="GO" id="GO:0016747">
    <property type="term" value="F:acyltransferase activity, transferring groups other than amino-acyl groups"/>
    <property type="evidence" value="ECO:0007669"/>
    <property type="project" value="InterPro"/>
</dbReference>
<dbReference type="PANTHER" id="PTHR39453">
    <property type="entry name" value="PHOSPHATE PROPANOYLTRANSFERASE"/>
    <property type="match status" value="1"/>
</dbReference>
<evidence type="ECO:0000313" key="12">
    <source>
        <dbReference type="EMBL" id="KKW31418.1"/>
    </source>
</evidence>
<name>A0A0G1XJL1_9BACT</name>
<dbReference type="GO" id="GO:0046872">
    <property type="term" value="F:metal ion binding"/>
    <property type="evidence" value="ECO:0007669"/>
    <property type="project" value="UniProtKB-KW"/>
</dbReference>
<keyword evidence="5 12" id="KW-0808">Transferase</keyword>
<evidence type="ECO:0000256" key="9">
    <source>
        <dbReference type="ARBA" id="ARBA00030044"/>
    </source>
</evidence>
<evidence type="ECO:0000256" key="2">
    <source>
        <dbReference type="ARBA" id="ARBA00007342"/>
    </source>
</evidence>
<comment type="caution">
    <text evidence="12">The sequence shown here is derived from an EMBL/GenBank/DDBJ whole genome shotgun (WGS) entry which is preliminary data.</text>
</comment>
<dbReference type="AlphaFoldDB" id="A0A0G1XJL1"/>
<evidence type="ECO:0000256" key="1">
    <source>
        <dbReference type="ARBA" id="ARBA00001947"/>
    </source>
</evidence>
<evidence type="ECO:0000256" key="3">
    <source>
        <dbReference type="ARBA" id="ARBA00012206"/>
    </source>
</evidence>
<proteinExistence type="inferred from homology"/>
<reference evidence="12 13" key="1">
    <citation type="journal article" date="2015" name="Nature">
        <title>rRNA introns, odd ribosomes, and small enigmatic genomes across a large radiation of phyla.</title>
        <authorList>
            <person name="Brown C.T."/>
            <person name="Hug L.A."/>
            <person name="Thomas B.C."/>
            <person name="Sharon I."/>
            <person name="Castelle C.J."/>
            <person name="Singh A."/>
            <person name="Wilkins M.J."/>
            <person name="Williams K.H."/>
            <person name="Banfield J.F."/>
        </authorList>
    </citation>
    <scope>NUCLEOTIDE SEQUENCE [LARGE SCALE GENOMIC DNA]</scope>
</reference>
<dbReference type="Pfam" id="PF06130">
    <property type="entry name" value="PTAC"/>
    <property type="match status" value="1"/>
</dbReference>
<evidence type="ECO:0000256" key="4">
    <source>
        <dbReference type="ARBA" id="ARBA00020837"/>
    </source>
</evidence>
<evidence type="ECO:0000256" key="10">
    <source>
        <dbReference type="ARBA" id="ARBA00030939"/>
    </source>
</evidence>
<evidence type="ECO:0000256" key="5">
    <source>
        <dbReference type="ARBA" id="ARBA00022679"/>
    </source>
</evidence>
<dbReference type="PANTHER" id="PTHR39453:SF1">
    <property type="entry name" value="PHOSPHATE PROPANOYLTRANSFERASE"/>
    <property type="match status" value="1"/>
</dbReference>
<evidence type="ECO:0000256" key="6">
    <source>
        <dbReference type="ARBA" id="ARBA00022723"/>
    </source>
</evidence>
<evidence type="ECO:0000313" key="13">
    <source>
        <dbReference type="Proteomes" id="UP000034054"/>
    </source>
</evidence>
<keyword evidence="7" id="KW-0862">Zinc</keyword>
<keyword evidence="8" id="KW-0012">Acyltransferase</keyword>
<evidence type="ECO:0000256" key="8">
    <source>
        <dbReference type="ARBA" id="ARBA00023315"/>
    </source>
</evidence>
<dbReference type="InterPro" id="IPR008300">
    <property type="entry name" value="PTAC"/>
</dbReference>
<dbReference type="EC" id="2.3.1.222" evidence="3"/>
<protein>
    <recommendedName>
        <fullName evidence="4">Phosphate propanoyltransferase</fullName>
        <ecNumber evidence="3">2.3.1.222</ecNumber>
    </recommendedName>
    <alternativeName>
        <fullName evidence="10">Phosphate acyltransferase PduL</fullName>
    </alternativeName>
    <alternativeName>
        <fullName evidence="9">Phosphotransacylase PduL</fullName>
    </alternativeName>
    <alternativeName>
        <fullName evidence="11">Propanediol utilization protein PduL</fullName>
    </alternativeName>
</protein>
<evidence type="ECO:0000256" key="11">
    <source>
        <dbReference type="ARBA" id="ARBA00033077"/>
    </source>
</evidence>
<dbReference type="Proteomes" id="UP000034054">
    <property type="component" value="Unassembled WGS sequence"/>
</dbReference>
<gene>
    <name evidence="12" type="ORF">UY76_C0058G0011</name>
</gene>
<accession>A0A0G1XJL1</accession>
<evidence type="ECO:0000256" key="7">
    <source>
        <dbReference type="ARBA" id="ARBA00022833"/>
    </source>
</evidence>
<keyword evidence="6" id="KW-0479">Metal-binding</keyword>
<comment type="cofactor">
    <cofactor evidence="1">
        <name>Zn(2+)</name>
        <dbReference type="ChEBI" id="CHEBI:29105"/>
    </cofactor>
</comment>